<proteinExistence type="predicted"/>
<dbReference type="InterPro" id="IPR004252">
    <property type="entry name" value="Probable_transposase_24"/>
</dbReference>
<name>Q8H801_ORYSJ</name>
<dbReference type="PANTHER" id="PTHR10775">
    <property type="entry name" value="OS08G0208400 PROTEIN"/>
    <property type="match status" value="1"/>
</dbReference>
<feature type="region of interest" description="Disordered" evidence="1">
    <location>
        <begin position="1246"/>
        <end position="1266"/>
    </location>
</feature>
<feature type="region of interest" description="Disordered" evidence="1">
    <location>
        <begin position="1004"/>
        <end position="1066"/>
    </location>
</feature>
<evidence type="ECO:0000259" key="4">
    <source>
        <dbReference type="Pfam" id="PF13960"/>
    </source>
</evidence>
<dbReference type="InterPro" id="IPR025452">
    <property type="entry name" value="DUF4218"/>
</dbReference>
<evidence type="ECO:0000256" key="1">
    <source>
        <dbReference type="SAM" id="MobiDB-lite"/>
    </source>
</evidence>
<feature type="region of interest" description="Disordered" evidence="1">
    <location>
        <begin position="1327"/>
        <end position="1347"/>
    </location>
</feature>
<evidence type="ECO:0000259" key="2">
    <source>
        <dbReference type="Pfam" id="PF03017"/>
    </source>
</evidence>
<evidence type="ECO:0000259" key="3">
    <source>
        <dbReference type="Pfam" id="PF13952"/>
    </source>
</evidence>
<dbReference type="Pfam" id="PF03004">
    <property type="entry name" value="Transposase_24"/>
    <property type="match status" value="1"/>
</dbReference>
<protein>
    <submittedName>
        <fullName evidence="5">Transposon protein</fullName>
    </submittedName>
</protein>
<dbReference type="HOGENOM" id="CLU_563114_0_0_1"/>
<dbReference type="InterPro" id="IPR025312">
    <property type="entry name" value="DUF4216"/>
</dbReference>
<feature type="compositionally biased region" description="Acidic residues" evidence="1">
    <location>
        <begin position="1046"/>
        <end position="1066"/>
    </location>
</feature>
<reference evidence="6" key="2">
    <citation type="journal article" date="2008" name="Nucleic Acids Res.">
        <title>The rice annotation project database (RAP-DB): 2008 update.</title>
        <authorList>
            <consortium name="The rice annotation project (RAP)"/>
        </authorList>
    </citation>
    <scope>GENOME REANNOTATION</scope>
    <source>
        <strain evidence="6">cv. Nipponbare</strain>
    </source>
</reference>
<dbReference type="InterPro" id="IPR004264">
    <property type="entry name" value="Transposase_23"/>
</dbReference>
<dbReference type="Proteomes" id="UP000000763">
    <property type="component" value="Chromosome 10"/>
</dbReference>
<dbReference type="Pfam" id="PF02992">
    <property type="entry name" value="Transposase_21"/>
    <property type="match status" value="1"/>
</dbReference>
<dbReference type="Pfam" id="PF13952">
    <property type="entry name" value="DUF4216"/>
    <property type="match status" value="1"/>
</dbReference>
<feature type="domain" description="DUF4216" evidence="3">
    <location>
        <begin position="869"/>
        <end position="946"/>
    </location>
</feature>
<feature type="compositionally biased region" description="Polar residues" evidence="1">
    <location>
        <begin position="1004"/>
        <end position="1013"/>
    </location>
</feature>
<feature type="domain" description="DUF4218" evidence="4">
    <location>
        <begin position="621"/>
        <end position="732"/>
    </location>
</feature>
<reference evidence="6" key="1">
    <citation type="journal article" date="2005" name="Nature">
        <title>The map-based sequence of the rice genome.</title>
        <authorList>
            <consortium name="International rice genome sequencing project (IRGSP)"/>
            <person name="Matsumoto T."/>
            <person name="Wu J."/>
            <person name="Kanamori H."/>
            <person name="Katayose Y."/>
            <person name="Fujisawa M."/>
            <person name="Namiki N."/>
            <person name="Mizuno H."/>
            <person name="Yamamoto K."/>
            <person name="Antonio B.A."/>
            <person name="Baba T."/>
            <person name="Sakata K."/>
            <person name="Nagamura Y."/>
            <person name="Aoki H."/>
            <person name="Arikawa K."/>
            <person name="Arita K."/>
            <person name="Bito T."/>
            <person name="Chiden Y."/>
            <person name="Fujitsuka N."/>
            <person name="Fukunaka R."/>
            <person name="Hamada M."/>
            <person name="Harada C."/>
            <person name="Hayashi A."/>
            <person name="Hijishita S."/>
            <person name="Honda M."/>
            <person name="Hosokawa S."/>
            <person name="Ichikawa Y."/>
            <person name="Idonuma A."/>
            <person name="Iijima M."/>
            <person name="Ikeda M."/>
            <person name="Ikeno M."/>
            <person name="Ito K."/>
            <person name="Ito S."/>
            <person name="Ito T."/>
            <person name="Ito Y."/>
            <person name="Ito Y."/>
            <person name="Iwabuchi A."/>
            <person name="Kamiya K."/>
            <person name="Karasawa W."/>
            <person name="Kurita K."/>
            <person name="Katagiri S."/>
            <person name="Kikuta A."/>
            <person name="Kobayashi H."/>
            <person name="Kobayashi N."/>
            <person name="Machita K."/>
            <person name="Maehara T."/>
            <person name="Masukawa M."/>
            <person name="Mizubayashi T."/>
            <person name="Mukai Y."/>
            <person name="Nagasaki H."/>
            <person name="Nagata Y."/>
            <person name="Naito S."/>
            <person name="Nakashima M."/>
            <person name="Nakama Y."/>
            <person name="Nakamichi Y."/>
            <person name="Nakamura M."/>
            <person name="Meguro A."/>
            <person name="Negishi M."/>
            <person name="Ohta I."/>
            <person name="Ohta T."/>
            <person name="Okamoto M."/>
            <person name="Ono N."/>
            <person name="Saji S."/>
            <person name="Sakaguchi M."/>
            <person name="Sakai K."/>
            <person name="Shibata M."/>
            <person name="Shimokawa T."/>
            <person name="Song J."/>
            <person name="Takazaki Y."/>
            <person name="Terasawa K."/>
            <person name="Tsugane M."/>
            <person name="Tsuji K."/>
            <person name="Ueda S."/>
            <person name="Waki K."/>
            <person name="Yamagata H."/>
            <person name="Yamamoto M."/>
            <person name="Yamamoto S."/>
            <person name="Yamane H."/>
            <person name="Yoshiki S."/>
            <person name="Yoshihara R."/>
            <person name="Yukawa K."/>
            <person name="Zhong H."/>
            <person name="Yano M."/>
            <person name="Yuan Q."/>
            <person name="Ouyang S."/>
            <person name="Liu J."/>
            <person name="Jones K.M."/>
            <person name="Gansberger K."/>
            <person name="Moffat K."/>
            <person name="Hill J."/>
            <person name="Bera J."/>
            <person name="Fadrosh D."/>
            <person name="Jin S."/>
            <person name="Johri S."/>
            <person name="Kim M."/>
            <person name="Overton L."/>
            <person name="Reardon M."/>
            <person name="Tsitrin T."/>
            <person name="Vuong H."/>
            <person name="Weaver B."/>
            <person name="Ciecko A."/>
            <person name="Tallon L."/>
            <person name="Jackson J."/>
            <person name="Pai G."/>
            <person name="Aken S.V."/>
            <person name="Utterback T."/>
            <person name="Reidmuller S."/>
            <person name="Feldblyum T."/>
            <person name="Hsiao J."/>
            <person name="Zismann V."/>
            <person name="Iobst S."/>
            <person name="de Vazeille A.R."/>
            <person name="Buell C.R."/>
            <person name="Ying K."/>
            <person name="Li Y."/>
            <person name="Lu T."/>
            <person name="Huang Y."/>
            <person name="Zhao Q."/>
            <person name="Feng Q."/>
            <person name="Zhang L."/>
            <person name="Zhu J."/>
            <person name="Weng Q."/>
            <person name="Mu J."/>
            <person name="Lu Y."/>
            <person name="Fan D."/>
            <person name="Liu Y."/>
            <person name="Guan J."/>
            <person name="Zhang Y."/>
            <person name="Yu S."/>
            <person name="Liu X."/>
            <person name="Zhang Y."/>
            <person name="Hong G."/>
            <person name="Han B."/>
            <person name="Choisne N."/>
            <person name="Demange N."/>
            <person name="Orjeda G."/>
            <person name="Samain S."/>
            <person name="Cattolico L."/>
            <person name="Pelletier E."/>
            <person name="Couloux A."/>
            <person name="Segurens B."/>
            <person name="Wincker P."/>
            <person name="D'Hont A."/>
            <person name="Scarpelli C."/>
            <person name="Weissenbach J."/>
            <person name="Salanoubat M."/>
            <person name="Quetier F."/>
            <person name="Yu Y."/>
            <person name="Kim H.R."/>
            <person name="Rambo T."/>
            <person name="Currie J."/>
            <person name="Collura K."/>
            <person name="Luo M."/>
            <person name="Yang T."/>
            <person name="Ammiraju J.S.S."/>
            <person name="Engler F."/>
            <person name="Soderlund C."/>
            <person name="Wing R.A."/>
            <person name="Palmer L.E."/>
            <person name="de la Bastide M."/>
            <person name="Spiegel L."/>
            <person name="Nascimento L."/>
            <person name="Zutavern T."/>
            <person name="O'Shaughnessy A."/>
            <person name="Dike S."/>
            <person name="Dedhia N."/>
            <person name="Preston R."/>
            <person name="Balija V."/>
            <person name="McCombie W.R."/>
            <person name="Chow T."/>
            <person name="Chen H."/>
            <person name="Chung M."/>
            <person name="Chen C."/>
            <person name="Shaw J."/>
            <person name="Wu H."/>
            <person name="Hsiao K."/>
            <person name="Chao Y."/>
            <person name="Chu M."/>
            <person name="Cheng C."/>
            <person name="Hour A."/>
            <person name="Lee P."/>
            <person name="Lin S."/>
            <person name="Lin Y."/>
            <person name="Liou J."/>
            <person name="Liu S."/>
            <person name="Hsing Y."/>
            <person name="Raghuvanshi S."/>
            <person name="Mohanty A."/>
            <person name="Bharti A.K."/>
            <person name="Gaur A."/>
            <person name="Gupta V."/>
            <person name="Kumar D."/>
            <person name="Ravi V."/>
            <person name="Vij S."/>
            <person name="Kapur A."/>
            <person name="Khurana P."/>
            <person name="Khurana P."/>
            <person name="Khurana J.P."/>
            <person name="Tyagi A.K."/>
            <person name="Gaikwad K."/>
            <person name="Singh A."/>
            <person name="Dalal V."/>
            <person name="Srivastava S."/>
            <person name="Dixit A."/>
            <person name="Pal A.K."/>
            <person name="Ghazi I.A."/>
            <person name="Yadav M."/>
            <person name="Pandit A."/>
            <person name="Bhargava A."/>
            <person name="Sureshbabu K."/>
            <person name="Batra K."/>
            <person name="Sharma T.R."/>
            <person name="Mohapatra T."/>
            <person name="Singh N.K."/>
            <person name="Messing J."/>
            <person name="Nelson A.B."/>
            <person name="Fuks G."/>
            <person name="Kavchok S."/>
            <person name="Keizer G."/>
            <person name="Linton E."/>
            <person name="Llaca V."/>
            <person name="Song R."/>
            <person name="Tanyolac B."/>
            <person name="Young S."/>
            <person name="Ho-Il K."/>
            <person name="Hahn J.H."/>
            <person name="Sangsakoo G."/>
            <person name="Vanavichit A."/>
            <person name="de Mattos Luiz.A.T."/>
            <person name="Zimmer P.D."/>
            <person name="Malone G."/>
            <person name="Dellagostin O."/>
            <person name="de Oliveira A.C."/>
            <person name="Bevan M."/>
            <person name="Bancroft I."/>
            <person name="Minx P."/>
            <person name="Cordum H."/>
            <person name="Wilson R."/>
            <person name="Cheng Z."/>
            <person name="Jin W."/>
            <person name="Jiang J."/>
            <person name="Leong S.A."/>
            <person name="Iwama H."/>
            <person name="Gojobori T."/>
            <person name="Itoh T."/>
            <person name="Niimura Y."/>
            <person name="Fujii Y."/>
            <person name="Habara T."/>
            <person name="Sakai H."/>
            <person name="Sato Y."/>
            <person name="Wilson G."/>
            <person name="Kumar K."/>
            <person name="McCouch S."/>
            <person name="Juretic N."/>
            <person name="Hoen D."/>
            <person name="Wright S."/>
            <person name="Bruskiewich R."/>
            <person name="Bureau T."/>
            <person name="Miyao A."/>
            <person name="Hirochika H."/>
            <person name="Nishikawa T."/>
            <person name="Kadowaki K."/>
            <person name="Sugiura M."/>
            <person name="Burr B."/>
            <person name="Sasaki T."/>
        </authorList>
    </citation>
    <scope>NUCLEOTIDE SEQUENCE [LARGE SCALE GENOMIC DNA]</scope>
    <source>
        <strain evidence="6">cv. Nipponbare</strain>
    </source>
</reference>
<organism evidence="5 6">
    <name type="scientific">Oryza sativa subsp. japonica</name>
    <name type="common">Rice</name>
    <dbReference type="NCBI Taxonomy" id="39947"/>
    <lineage>
        <taxon>Eukaryota</taxon>
        <taxon>Viridiplantae</taxon>
        <taxon>Streptophyta</taxon>
        <taxon>Embryophyta</taxon>
        <taxon>Tracheophyta</taxon>
        <taxon>Spermatophyta</taxon>
        <taxon>Magnoliopsida</taxon>
        <taxon>Liliopsida</taxon>
        <taxon>Poales</taxon>
        <taxon>Poaceae</taxon>
        <taxon>BOP clade</taxon>
        <taxon>Oryzoideae</taxon>
        <taxon>Oryzeae</taxon>
        <taxon>Oryzinae</taxon>
        <taxon>Oryza</taxon>
        <taxon>Oryza sativa</taxon>
    </lineage>
</organism>
<evidence type="ECO:0000313" key="5">
    <source>
        <dbReference type="EMBL" id="AAN05390.1"/>
    </source>
</evidence>
<sequence length="1620" mass="184830">MFHGEGSSFVNSAEYDEVGDVESSEHDDISDLLRDLACGLDDRGEFEDEGNSDVTNEDLNALKMLSDDYGQELYPGCDKFSKLHFIVKLLHIKLLGGWSDKSFDLLLNLLIEAFPKGSALPKNYNEAKKTVKCLRLGYVSIHACKNDCILYWKDDANANSCPKCETSRWKSENKSLNGKRIHKVPNKVLRYFPIKRRFQRLFACSRTAALTRWHDEERTQDGLVRHPADSPLWKDFDHKHPEFASDPRNIRCALATDGFNPFRSMNISYSIWPVIIIPYNFPPWICMKQPNFIISLLIPGRYAPGSDMDVFMEPLVDDMYDMFVHGVRTFDASKGEYFQLRAAILCTISDYPGLGYVAGCTTSGEGACIECHQFTRSLRLKNGSKTSYMGHRRFLHANHPFRFDADSFDGVVELESAPVPLSGKEILKQTEGMQTSFGKDPSGKKVTKKRKRKEGEPINIWKRRSIWFKLPYWKDLLLRHNLDVMHIEKNVCDNIINTLLGTDKKSKDNLNSWLDLQALGIRSDLHPIEVEDKFYLPPAPYSMNSEEKKLFCKVLNGVKFPDGYASDIRRNVQVNEKKIIGLKSHDNHVILQQLLPLAVRRILPENVSAALIRVSNFFKQIYSPVIRVSDMQKLEAEIAETICLLEKIFLPSFFTIMIHLMVHLPAQARIAGPVHFRNMYPGERFLMRCKGYVRTRSHPEGSIAESYLFDESLTFCSRYLHGVTRFTRRVRNDEGLPMEVQSTTPFFRNIGRGKHIDYLSSTGLQNKREIDRVHHETFHEWFRLHVTEMGDDEPEEIKILAKEPIMAANKYNSYTINGFNFHTQSYDEGRPVQSSGVSLMAETTCFERGNNDCRVVGNKIYYGIIKEIIELNYSNRGNIVLFKCDWVDNRIQDKWVKTDQFGITTVNFKHLFNTGDNISDEPFILASQAIQVYYVQDPVDTEWFAVRQSKPRKTMEKARGRSKEKVINGMAVGKNKENTLTDYEIRRKGVIAANNEMLQSLNLPPMGSNTHVQQRPKKIPKVTDGRNMVPCGDHNLRSRSRNNLEENVDENVGDDPEYQPEEDAMDDNEVDVEEILELEKVQQKKKEGRGITQKLNIISRVGEAKIKITLNEFGQPVGLDSEEFATTVGTFVRKKIPVACGDWRDVDVKDKLKVWEDVQKHYEINEYGLHFVLETSHMIWKDYKADLKKKHFDANLTDEELMDRRDLRVNEAQWKWLINHWRSPEAVARSIRGKANRGMLRMLHTAGSKSHARVGHDMGVKTGRPPRRDEVFVETHKRKNGEIIPEAAETVEMLKEAAEVNPELKNKTIQEGDLYSRVCGTKEPRGRVRVLGKGPTPQDVGTPGTRSRMPTRLQLEIESHRQTKQEVVCLNKRMDDMQQRFNIMEHMVMSQGVQNIETSSHHASNSRHAESPRSPVLEELHPNEPTNRHLLEEPHAEPTSRHLDNILSGDDFIIRKKAITPRVPSRNTATGSHEATIAEGENLVGKDVILYAVLRSDTPVAKATIVSIDPSSLVGGQPLGVEFYEVVVNVVLKRDALLPRPYDDMQTMADAQYTSIAWPNNRLNVSKRSAMSKSANSKSAVNTACPLIVSTTDVRSMGYPKATAYAHRVIMSGHLSQPPG</sequence>
<dbReference type="Pfam" id="PF03017">
    <property type="entry name" value="Transposase_23"/>
    <property type="match status" value="1"/>
</dbReference>
<dbReference type="Pfam" id="PF13960">
    <property type="entry name" value="DUF4218"/>
    <property type="match status" value="1"/>
</dbReference>
<evidence type="ECO:0000313" key="6">
    <source>
        <dbReference type="Proteomes" id="UP000000763"/>
    </source>
</evidence>
<dbReference type="InterPro" id="IPR004242">
    <property type="entry name" value="Transposase_21"/>
</dbReference>
<accession>Q8H801</accession>
<gene>
    <name evidence="5" type="primary">OSJNBa0034E15.2</name>
</gene>
<feature type="compositionally biased region" description="Basic and acidic residues" evidence="1">
    <location>
        <begin position="1407"/>
        <end position="1421"/>
    </location>
</feature>
<feature type="region of interest" description="Disordered" evidence="1">
    <location>
        <begin position="1398"/>
        <end position="1421"/>
    </location>
</feature>
<feature type="region of interest" description="Disordered" evidence="1">
    <location>
        <begin position="434"/>
        <end position="454"/>
    </location>
</feature>
<dbReference type="EMBL" id="AC105377">
    <property type="protein sequence ID" value="AAN05390.1"/>
    <property type="molecule type" value="Genomic_DNA"/>
</dbReference>
<dbReference type="PANTHER" id="PTHR10775:SF185">
    <property type="entry name" value="OS08G0208400 PROTEIN"/>
    <property type="match status" value="1"/>
</dbReference>
<feature type="domain" description="Transposase Tnp1/En/Spm-like" evidence="2">
    <location>
        <begin position="1488"/>
        <end position="1551"/>
    </location>
</feature>